<dbReference type="PANTHER" id="PTHR35794">
    <property type="entry name" value="CELL DIVISION PROTEIN DIVIVA"/>
    <property type="match status" value="1"/>
</dbReference>
<keyword evidence="5" id="KW-0132">Cell division</keyword>
<evidence type="ECO:0000256" key="5">
    <source>
        <dbReference type="ARBA" id="ARBA00022618"/>
    </source>
</evidence>
<evidence type="ECO:0000256" key="9">
    <source>
        <dbReference type="SAM" id="MobiDB-lite"/>
    </source>
</evidence>
<dbReference type="NCBIfam" id="TIGR03544">
    <property type="entry name" value="DivI1A_domain"/>
    <property type="match status" value="4"/>
</dbReference>
<evidence type="ECO:0000256" key="6">
    <source>
        <dbReference type="ARBA" id="ARBA00023054"/>
    </source>
</evidence>
<dbReference type="InterPro" id="IPR019933">
    <property type="entry name" value="DivIVA_domain"/>
</dbReference>
<feature type="region of interest" description="Disordered" evidence="9">
    <location>
        <begin position="1"/>
        <end position="20"/>
    </location>
</feature>
<evidence type="ECO:0000313" key="10">
    <source>
        <dbReference type="EMBL" id="SDD03802.1"/>
    </source>
</evidence>
<feature type="compositionally biased region" description="Basic and acidic residues" evidence="9">
    <location>
        <begin position="85"/>
        <end position="100"/>
    </location>
</feature>
<evidence type="ECO:0000256" key="7">
    <source>
        <dbReference type="ARBA" id="ARBA00023306"/>
    </source>
</evidence>
<dbReference type="GO" id="GO:0005737">
    <property type="term" value="C:cytoplasm"/>
    <property type="evidence" value="ECO:0007669"/>
    <property type="project" value="UniProtKB-SubCell"/>
</dbReference>
<organism evidence="10 11">
    <name type="scientific">Actinokineospora iranica</name>
    <dbReference type="NCBI Taxonomy" id="1271860"/>
    <lineage>
        <taxon>Bacteria</taxon>
        <taxon>Bacillati</taxon>
        <taxon>Actinomycetota</taxon>
        <taxon>Actinomycetes</taxon>
        <taxon>Pseudonocardiales</taxon>
        <taxon>Pseudonocardiaceae</taxon>
        <taxon>Actinokineospora</taxon>
    </lineage>
</organism>
<keyword evidence="4" id="KW-0963">Cytoplasm</keyword>
<dbReference type="RefSeq" id="WP_091450816.1">
    <property type="nucleotide sequence ID" value="NZ_FMZZ01000006.1"/>
</dbReference>
<evidence type="ECO:0000256" key="1">
    <source>
        <dbReference type="ARBA" id="ARBA00004496"/>
    </source>
</evidence>
<evidence type="ECO:0000256" key="4">
    <source>
        <dbReference type="ARBA" id="ARBA00022490"/>
    </source>
</evidence>
<feature type="region of interest" description="Disordered" evidence="9">
    <location>
        <begin position="79"/>
        <end position="100"/>
    </location>
</feature>
<dbReference type="EMBL" id="FMZZ01000006">
    <property type="protein sequence ID" value="SDD03802.1"/>
    <property type="molecule type" value="Genomic_DNA"/>
</dbReference>
<comment type="similarity">
    <text evidence="2">Belongs to the DivIVA family.</text>
</comment>
<name>A0A1G6RGQ4_9PSEU</name>
<dbReference type="AlphaFoldDB" id="A0A1G6RGQ4"/>
<evidence type="ECO:0000256" key="8">
    <source>
        <dbReference type="ARBA" id="ARBA00031737"/>
    </source>
</evidence>
<dbReference type="OrthoDB" id="5198800at2"/>
<dbReference type="GO" id="GO:0051301">
    <property type="term" value="P:cell division"/>
    <property type="evidence" value="ECO:0007669"/>
    <property type="project" value="UniProtKB-KW"/>
</dbReference>
<gene>
    <name evidence="10" type="ORF">SAMN05216174_106343</name>
</gene>
<comment type="subcellular location">
    <subcellularLocation>
        <location evidence="1">Cytoplasm</location>
    </subcellularLocation>
</comment>
<evidence type="ECO:0000256" key="2">
    <source>
        <dbReference type="ARBA" id="ARBA00009008"/>
    </source>
</evidence>
<keyword evidence="6" id="KW-0175">Coiled coil</keyword>
<dbReference type="PANTHER" id="PTHR35794:SF2">
    <property type="entry name" value="CELL DIVISION PROTEIN DIVIVA"/>
    <property type="match status" value="1"/>
</dbReference>
<sequence length="171" mass="18163">MTPEDVRAVRFARPADSPGYDERQVDAFLARVAAALRGGDALTPADVWDVVFAESPPGHYGYRASDVDAFLEEVAAALPGAPRPDPADHPRFPPAPPDRRGYAADEVDAFVTRIHAALRGADPLTAAEVTEVVFAAPPPEGRGYRESSVDDFLAAAASWLAEPEHSSSDVA</sequence>
<dbReference type="Gene3D" id="6.10.250.660">
    <property type="match status" value="2"/>
</dbReference>
<evidence type="ECO:0000313" key="11">
    <source>
        <dbReference type="Proteomes" id="UP000199501"/>
    </source>
</evidence>
<dbReference type="Proteomes" id="UP000199501">
    <property type="component" value="Unassembled WGS sequence"/>
</dbReference>
<reference evidence="11" key="1">
    <citation type="submission" date="2016-10" db="EMBL/GenBank/DDBJ databases">
        <authorList>
            <person name="Varghese N."/>
            <person name="Submissions S."/>
        </authorList>
    </citation>
    <scope>NUCLEOTIDE SEQUENCE [LARGE SCALE GENOMIC DNA]</scope>
    <source>
        <strain evidence="11">IBRC-M 10403</strain>
    </source>
</reference>
<dbReference type="STRING" id="1271860.SAMN05216174_106343"/>
<accession>A0A1G6RGQ4</accession>
<evidence type="ECO:0000256" key="3">
    <source>
        <dbReference type="ARBA" id="ARBA00018787"/>
    </source>
</evidence>
<keyword evidence="11" id="KW-1185">Reference proteome</keyword>
<keyword evidence="7" id="KW-0131">Cell cycle</keyword>
<dbReference type="InterPro" id="IPR007793">
    <property type="entry name" value="DivIVA_fam"/>
</dbReference>
<protein>
    <recommendedName>
        <fullName evidence="3">Cell wall synthesis protein Wag31</fullName>
    </recommendedName>
    <alternativeName>
        <fullName evidence="8">Antigen 84</fullName>
    </alternativeName>
</protein>
<proteinExistence type="inferred from homology"/>